<keyword evidence="5" id="KW-1185">Reference proteome</keyword>
<dbReference type="PANTHER" id="PTHR43022:SF1">
    <property type="entry name" value="PROTEIN SMF"/>
    <property type="match status" value="1"/>
</dbReference>
<evidence type="ECO:0000259" key="2">
    <source>
        <dbReference type="Pfam" id="PF02481"/>
    </source>
</evidence>
<dbReference type="SUPFAM" id="SSF102405">
    <property type="entry name" value="MCP/YpsA-like"/>
    <property type="match status" value="1"/>
</dbReference>
<organism evidence="4 5">
    <name type="scientific">Cohnella kolymensis</name>
    <dbReference type="NCBI Taxonomy" id="1590652"/>
    <lineage>
        <taxon>Bacteria</taxon>
        <taxon>Bacillati</taxon>
        <taxon>Bacillota</taxon>
        <taxon>Bacilli</taxon>
        <taxon>Bacillales</taxon>
        <taxon>Paenibacillaceae</taxon>
        <taxon>Cohnella</taxon>
    </lineage>
</organism>
<comment type="caution">
    <text evidence="4">The sequence shown here is derived from an EMBL/GenBank/DDBJ whole genome shotgun (WGS) entry which is preliminary data.</text>
</comment>
<reference evidence="4 5" key="1">
    <citation type="submission" date="2014-12" db="EMBL/GenBank/DDBJ databases">
        <title>Draft genome sequence of Cohnella kolymensis strain B-2846.</title>
        <authorList>
            <person name="Karlyshev A.V."/>
            <person name="Kudryashova E.B."/>
        </authorList>
    </citation>
    <scope>NUCLEOTIDE SEQUENCE [LARGE SCALE GENOMIC DNA]</scope>
    <source>
        <strain evidence="4 5">VKM B-2846</strain>
    </source>
</reference>
<dbReference type="Proteomes" id="UP000054526">
    <property type="component" value="Unassembled WGS sequence"/>
</dbReference>
<dbReference type="Gene3D" id="3.40.50.450">
    <property type="match status" value="1"/>
</dbReference>
<dbReference type="Pfam" id="PF17782">
    <property type="entry name" value="WHD_DprA"/>
    <property type="match status" value="1"/>
</dbReference>
<dbReference type="NCBIfam" id="TIGR00732">
    <property type="entry name" value="dprA"/>
    <property type="match status" value="1"/>
</dbReference>
<dbReference type="InterPro" id="IPR057666">
    <property type="entry name" value="DrpA_SLOG"/>
</dbReference>
<dbReference type="EMBL" id="JXAL01000023">
    <property type="protein sequence ID" value="KIL35276.1"/>
    <property type="molecule type" value="Genomic_DNA"/>
</dbReference>
<evidence type="ECO:0000259" key="3">
    <source>
        <dbReference type="Pfam" id="PF17782"/>
    </source>
</evidence>
<dbReference type="InterPro" id="IPR036388">
    <property type="entry name" value="WH-like_DNA-bd_sf"/>
</dbReference>
<dbReference type="RefSeq" id="WP_041064626.1">
    <property type="nucleotide sequence ID" value="NZ_JXAL01000023.1"/>
</dbReference>
<evidence type="ECO:0008006" key="6">
    <source>
        <dbReference type="Google" id="ProtNLM"/>
    </source>
</evidence>
<dbReference type="PANTHER" id="PTHR43022">
    <property type="entry name" value="PROTEIN SMF"/>
    <property type="match status" value="1"/>
</dbReference>
<accession>A0ABR5A2I4</accession>
<proteinExistence type="inferred from homology"/>
<evidence type="ECO:0000313" key="4">
    <source>
        <dbReference type="EMBL" id="KIL35276.1"/>
    </source>
</evidence>
<sequence length="373" mass="40697">MSKPTALIRNNLVALHETEGIGWLTIQRIFNAAAMEDAQARREADWRDLGLTPKQIAALMKNLQPDVADSRMTRYERSGIKVLTILDRKYPRRLRQIARAPWVIYYVGRLELAARPSVGIVGTRLATSYGRRVAEDLSAACSAQGLTIVSGLARGIDTAAHVGALNKAGGTVAVLATPVNICYPAENKHLYREIGEKGLLISETPPGTSLHPGLFPLRNRIIAGLSLGVVVVEAAEGSGALITAEDATKANRDIFVVPGPITSPRSRGGMLLLRQGAKPVLDEEDILEEYRKHLTKSNDIQFDPKNILHAGDPLLHLTPDETSIYNILLDQPRSIEELAAESGMTFGLLHSVLLSLLIKRRIHQQPGSVYNVL</sequence>
<evidence type="ECO:0000313" key="5">
    <source>
        <dbReference type="Proteomes" id="UP000054526"/>
    </source>
</evidence>
<comment type="similarity">
    <text evidence="1">Belongs to the DprA/Smf family.</text>
</comment>
<feature type="domain" description="DprA winged helix" evidence="3">
    <location>
        <begin position="313"/>
        <end position="367"/>
    </location>
</feature>
<evidence type="ECO:0000256" key="1">
    <source>
        <dbReference type="ARBA" id="ARBA00006525"/>
    </source>
</evidence>
<name>A0ABR5A2I4_9BACL</name>
<dbReference type="Gene3D" id="1.10.10.10">
    <property type="entry name" value="Winged helix-like DNA-binding domain superfamily/Winged helix DNA-binding domain"/>
    <property type="match status" value="1"/>
</dbReference>
<feature type="domain" description="Smf/DprA SLOG" evidence="2">
    <location>
        <begin position="81"/>
        <end position="290"/>
    </location>
</feature>
<gene>
    <name evidence="4" type="ORF">SD71_14675</name>
</gene>
<protein>
    <recommendedName>
        <fullName evidence="6">DNA-binding protein</fullName>
    </recommendedName>
</protein>
<dbReference type="InterPro" id="IPR003488">
    <property type="entry name" value="DprA"/>
</dbReference>
<dbReference type="InterPro" id="IPR041614">
    <property type="entry name" value="DprA_WH"/>
</dbReference>
<dbReference type="Pfam" id="PF02481">
    <property type="entry name" value="DNA_processg_A"/>
    <property type="match status" value="1"/>
</dbReference>